<reference evidence="2 3" key="1">
    <citation type="submission" date="2020-03" db="EMBL/GenBank/DDBJ databases">
        <title>Isolation and identification of active actinomycetes.</title>
        <authorList>
            <person name="Sun X."/>
        </authorList>
    </citation>
    <scope>NUCLEOTIDE SEQUENCE [LARGE SCALE GENOMIC DNA]</scope>
    <source>
        <strain evidence="2 3">NEAU-D13</strain>
    </source>
</reference>
<feature type="chain" id="PRO_5029009506" description="Peptidase inhibitor family I36" evidence="1">
    <location>
        <begin position="29"/>
        <end position="150"/>
    </location>
</feature>
<dbReference type="AlphaFoldDB" id="A0A7C9RP95"/>
<proteinExistence type="predicted"/>
<sequence>MRFNRRTTAVVGCAMLVATGLTTGTAGAADEAECPTPELTSVSAQLANPGRWAYQYHVTWCVVKGEITAVTPHITHADDGTTCDWVTSAEEKHVPLDDGTGAWEAFNMSEFSCKNGDGTDGTANPWAYINVWPNGSSKVMRKGIGDVVVD</sequence>
<keyword evidence="3" id="KW-1185">Reference proteome</keyword>
<accession>A0A7C9RP95</accession>
<dbReference type="EMBL" id="JAAMPJ010000003">
    <property type="protein sequence ID" value="NGY59985.1"/>
    <property type="molecule type" value="Genomic_DNA"/>
</dbReference>
<evidence type="ECO:0000313" key="3">
    <source>
        <dbReference type="Proteomes" id="UP000481360"/>
    </source>
</evidence>
<protein>
    <recommendedName>
        <fullName evidence="4">Peptidase inhibitor family I36</fullName>
    </recommendedName>
</protein>
<feature type="signal peptide" evidence="1">
    <location>
        <begin position="1"/>
        <end position="28"/>
    </location>
</feature>
<dbReference type="RefSeq" id="WP_166045993.1">
    <property type="nucleotide sequence ID" value="NZ_JAAMPJ010000003.1"/>
</dbReference>
<evidence type="ECO:0008006" key="4">
    <source>
        <dbReference type="Google" id="ProtNLM"/>
    </source>
</evidence>
<name>A0A7C9RP95_9PSEU</name>
<evidence type="ECO:0000256" key="1">
    <source>
        <dbReference type="SAM" id="SignalP"/>
    </source>
</evidence>
<gene>
    <name evidence="2" type="ORF">G7043_13735</name>
</gene>
<organism evidence="2 3">
    <name type="scientific">Lentzea alba</name>
    <dbReference type="NCBI Taxonomy" id="2714351"/>
    <lineage>
        <taxon>Bacteria</taxon>
        <taxon>Bacillati</taxon>
        <taxon>Actinomycetota</taxon>
        <taxon>Actinomycetes</taxon>
        <taxon>Pseudonocardiales</taxon>
        <taxon>Pseudonocardiaceae</taxon>
        <taxon>Lentzea</taxon>
    </lineage>
</organism>
<keyword evidence="1" id="KW-0732">Signal</keyword>
<evidence type="ECO:0000313" key="2">
    <source>
        <dbReference type="EMBL" id="NGY59985.1"/>
    </source>
</evidence>
<comment type="caution">
    <text evidence="2">The sequence shown here is derived from an EMBL/GenBank/DDBJ whole genome shotgun (WGS) entry which is preliminary data.</text>
</comment>
<dbReference type="Proteomes" id="UP000481360">
    <property type="component" value="Unassembled WGS sequence"/>
</dbReference>